<proteinExistence type="predicted"/>
<feature type="compositionally biased region" description="Acidic residues" evidence="1">
    <location>
        <begin position="391"/>
        <end position="402"/>
    </location>
</feature>
<sequence length="414" mass="47555">MAVFTACDVSKLIPLLNLSSVKELSSIVLQKPRYMGVLYAMSIPLFLPSLIHMRAFSKIISLEASLPSAQSPAIFPLVQNPNAMLRKSILRWKLRWRDPRRVSDVLQKWIHFYFTDEIPHDAHDDLTTLGDRIDFSSSVDLWKRRNHYRSDIEHDESKDEFGHWLLDQVGKDMVARAKDDSDMEPKLNRDEWKQMILDGNAARHQEDFDTRKFKDPLGVAVQQTLGVGLNFDYDHDTPLQKDETPSIYRLRARAAKSAVRRAQELYNPERAREHLSQFQNKNVSPATRNREAALLRERVVNEIESLGASLVELVPTNGGPPPEGVDIQINFARTMVKPIDRDALLFSEELLDRDNKNGDDAEWENLKNELLDNPDEPKSNTEDEGSRDSVYDEEYDEGFDDDLMFGNNTVTYLA</sequence>
<evidence type="ECO:0000256" key="1">
    <source>
        <dbReference type="SAM" id="MobiDB-lite"/>
    </source>
</evidence>
<accession>A0A7S0C9F1</accession>
<dbReference type="EMBL" id="HBEL01028345">
    <property type="protein sequence ID" value="CAD8416980.1"/>
    <property type="molecule type" value="Transcribed_RNA"/>
</dbReference>
<gene>
    <name evidence="2" type="ORF">PINE0816_LOCUS13115</name>
</gene>
<reference evidence="2" key="1">
    <citation type="submission" date="2021-01" db="EMBL/GenBank/DDBJ databases">
        <authorList>
            <person name="Corre E."/>
            <person name="Pelletier E."/>
            <person name="Niang G."/>
            <person name="Scheremetjew M."/>
            <person name="Finn R."/>
            <person name="Kale V."/>
            <person name="Holt S."/>
            <person name="Cochrane G."/>
            <person name="Meng A."/>
            <person name="Brown T."/>
            <person name="Cohen L."/>
        </authorList>
    </citation>
    <scope>NUCLEOTIDE SEQUENCE</scope>
    <source>
        <strain evidence="2">CCAP1064/1</strain>
    </source>
</reference>
<name>A0A7S0C9F1_9STRA</name>
<dbReference type="AlphaFoldDB" id="A0A7S0C9F1"/>
<feature type="region of interest" description="Disordered" evidence="1">
    <location>
        <begin position="370"/>
        <end position="402"/>
    </location>
</feature>
<organism evidence="2">
    <name type="scientific">Proboscia inermis</name>
    <dbReference type="NCBI Taxonomy" id="420281"/>
    <lineage>
        <taxon>Eukaryota</taxon>
        <taxon>Sar</taxon>
        <taxon>Stramenopiles</taxon>
        <taxon>Ochrophyta</taxon>
        <taxon>Bacillariophyta</taxon>
        <taxon>Coscinodiscophyceae</taxon>
        <taxon>Rhizosoleniophycidae</taxon>
        <taxon>Rhizosoleniales</taxon>
        <taxon>Rhizosoleniaceae</taxon>
        <taxon>Proboscia</taxon>
    </lineage>
</organism>
<evidence type="ECO:0000313" key="2">
    <source>
        <dbReference type="EMBL" id="CAD8416980.1"/>
    </source>
</evidence>
<protein>
    <submittedName>
        <fullName evidence="2">Uncharacterized protein</fullName>
    </submittedName>
</protein>
<feature type="compositionally biased region" description="Basic and acidic residues" evidence="1">
    <location>
        <begin position="370"/>
        <end position="390"/>
    </location>
</feature>